<dbReference type="SUPFAM" id="SSF56219">
    <property type="entry name" value="DNase I-like"/>
    <property type="match status" value="1"/>
</dbReference>
<accession>A0A177N863</accession>
<dbReference type="Proteomes" id="UP000078476">
    <property type="component" value="Unassembled WGS sequence"/>
</dbReference>
<feature type="signal peptide" evidence="1">
    <location>
        <begin position="1"/>
        <end position="26"/>
    </location>
</feature>
<organism evidence="3 4">
    <name type="scientific">Methylomonas lenta</name>
    <dbReference type="NCBI Taxonomy" id="980561"/>
    <lineage>
        <taxon>Bacteria</taxon>
        <taxon>Pseudomonadati</taxon>
        <taxon>Pseudomonadota</taxon>
        <taxon>Gammaproteobacteria</taxon>
        <taxon>Methylococcales</taxon>
        <taxon>Methylococcaceae</taxon>
        <taxon>Methylomonas</taxon>
    </lineage>
</organism>
<dbReference type="CDD" id="cd04486">
    <property type="entry name" value="YhcR_OBF_like"/>
    <property type="match status" value="1"/>
</dbReference>
<proteinExistence type="predicted"/>
<dbReference type="OrthoDB" id="9800417at2"/>
<dbReference type="FunFam" id="3.60.10.10:FF:000072">
    <property type="entry name" value="Extracellular nuclease"/>
    <property type="match status" value="1"/>
</dbReference>
<dbReference type="RefSeq" id="WP_066984407.1">
    <property type="nucleotide sequence ID" value="NZ_LUUI01000121.1"/>
</dbReference>
<dbReference type="CDD" id="cd10283">
    <property type="entry name" value="MnuA_DNase1-like"/>
    <property type="match status" value="1"/>
</dbReference>
<evidence type="ECO:0000259" key="2">
    <source>
        <dbReference type="Pfam" id="PF03372"/>
    </source>
</evidence>
<dbReference type="GO" id="GO:0000272">
    <property type="term" value="P:polysaccharide catabolic process"/>
    <property type="evidence" value="ECO:0007669"/>
    <property type="project" value="InterPro"/>
</dbReference>
<dbReference type="Gene3D" id="1.10.1330.10">
    <property type="entry name" value="Dockerin domain"/>
    <property type="match status" value="1"/>
</dbReference>
<dbReference type="PROSITE" id="PS00018">
    <property type="entry name" value="EF_HAND_1"/>
    <property type="match status" value="2"/>
</dbReference>
<name>A0A177N863_9GAMM</name>
<keyword evidence="4" id="KW-1185">Reference proteome</keyword>
<evidence type="ECO:0000256" key="1">
    <source>
        <dbReference type="SAM" id="SignalP"/>
    </source>
</evidence>
<dbReference type="SUPFAM" id="SSF63446">
    <property type="entry name" value="Type I dockerin domain"/>
    <property type="match status" value="1"/>
</dbReference>
<dbReference type="PANTHER" id="PTHR42834:SF1">
    <property type="entry name" value="ENDONUCLEASE_EXONUCLEASE_PHOSPHATASE FAMILY PROTEIN (AFU_ORTHOLOGUE AFUA_3G09210)"/>
    <property type="match status" value="1"/>
</dbReference>
<dbReference type="InterPro" id="IPR036439">
    <property type="entry name" value="Dockerin_dom_sf"/>
</dbReference>
<reference evidence="3 4" key="1">
    <citation type="submission" date="2016-03" db="EMBL/GenBank/DDBJ databases">
        <authorList>
            <person name="Ploux O."/>
        </authorList>
    </citation>
    <scope>NUCLEOTIDE SEQUENCE [LARGE SCALE GENOMIC DNA]</scope>
    <source>
        <strain evidence="3 4">R-45370</strain>
    </source>
</reference>
<comment type="caution">
    <text evidence="3">The sequence shown here is derived from an EMBL/GenBank/DDBJ whole genome shotgun (WGS) entry which is preliminary data.</text>
</comment>
<feature type="chain" id="PRO_5008068866" description="Endonuclease/exonuclease/phosphatase domain-containing protein" evidence="1">
    <location>
        <begin position="27"/>
        <end position="842"/>
    </location>
</feature>
<dbReference type="EMBL" id="LUUI01000121">
    <property type="protein sequence ID" value="OAI13379.1"/>
    <property type="molecule type" value="Genomic_DNA"/>
</dbReference>
<keyword evidence="1" id="KW-0732">Signal</keyword>
<dbReference type="InterPro" id="IPR005135">
    <property type="entry name" value="Endo/exonuclease/phosphatase"/>
</dbReference>
<sequence>MIKIPFKGYVLCTLALSIGSSGLAQAATPVFINEIHYDNSSTDTGEAIEVAAPAGTDLTGWSLVLYNGNGGAQYSTTNLTGVIADQSASGYGGLSFPIAGIQNGAPDGVALVNAGQQVVQFLTYEGSFTAIDGPAAGLTGADIGVAESGSTAIGLSLQLKGSGSQYEDFAWSGESTASFGSINAGQNFGGNNSGGGQPPLSQCGQGATLISGIQGAGAVSPLNGAVQHVEAIVTANFQGSANLNGFFLQQPEADSDPATSEGLFVASNLSVNTGDRVHFVGTVAETYGMTRLANVSSVEVCSSGNALPTPVAVSLPFDPAGNDPEQWEGMLINLPQALTVTENYNLARYGEILLSSGGRLLTPTQIALPGQAAIDAAADNALNQLLVDDGSNTQNLDPVLYPQPDGLSAANTLRSGYSVTDATGVLSYDFGGYRLEPTQALAFVADNSRPAALENNSTASLKVASFNVLNFFNGDGLGGAFPTSRGANTLEEFNRQRDKIVNAIYALNADVVGLMEIENDGYGSQSAIADLVAGLNQLAGAGSYAFVNPGHSKVGTDEITVGMIYKPAKVTLQGAAAILDTSVNPQFLDTKNRPAVAQTFLDKASNKLLTVAVNHLKSKGSVCDDVNDPDTGDGQGNCNLTRTAAAQALASWLSGDPTHTGSSNSLIIGDLNAYAQEDPITALKQAGYVNLIETLVGNQAAYSYIFQGASGYLDHALANTSLVSQVKAVGEWHINADEPRALDYNTEFKTPGQVSGFYAADAYRSSDHDPLLVQLFVAGDLDADGDVDGADYSVFRSQLGKCGSKTGFNREADYDQNGCVSMADYRVWYGLFRQYLSVTIQQ</sequence>
<dbReference type="STRING" id="980561.A1359_12450"/>
<dbReference type="NCBIfam" id="NF033681">
    <property type="entry name" value="ExeM_NucH_DNase"/>
    <property type="match status" value="1"/>
</dbReference>
<dbReference type="Pfam" id="PF03372">
    <property type="entry name" value="Exo_endo_phos"/>
    <property type="match status" value="1"/>
</dbReference>
<evidence type="ECO:0000313" key="4">
    <source>
        <dbReference type="Proteomes" id="UP000078476"/>
    </source>
</evidence>
<dbReference type="GO" id="GO:0003824">
    <property type="term" value="F:catalytic activity"/>
    <property type="evidence" value="ECO:0007669"/>
    <property type="project" value="InterPro"/>
</dbReference>
<dbReference type="InterPro" id="IPR036691">
    <property type="entry name" value="Endo/exonu/phosph_ase_sf"/>
</dbReference>
<dbReference type="InterPro" id="IPR047971">
    <property type="entry name" value="ExeM-like"/>
</dbReference>
<dbReference type="Gene3D" id="3.60.10.10">
    <property type="entry name" value="Endonuclease/exonuclease/phosphatase"/>
    <property type="match status" value="1"/>
</dbReference>
<protein>
    <recommendedName>
        <fullName evidence="2">Endonuclease/exonuclease/phosphatase domain-containing protein</fullName>
    </recommendedName>
</protein>
<evidence type="ECO:0000313" key="3">
    <source>
        <dbReference type="EMBL" id="OAI13379.1"/>
    </source>
</evidence>
<feature type="domain" description="Endonuclease/exonuclease/phosphatase" evidence="2">
    <location>
        <begin position="464"/>
        <end position="768"/>
    </location>
</feature>
<dbReference type="AlphaFoldDB" id="A0A177N863"/>
<dbReference type="PANTHER" id="PTHR42834">
    <property type="entry name" value="ENDONUCLEASE/EXONUCLEASE/PHOSPHATASE FAMILY PROTEIN (AFU_ORTHOLOGUE AFUA_3G09210)"/>
    <property type="match status" value="1"/>
</dbReference>
<gene>
    <name evidence="3" type="ORF">A1359_12450</name>
</gene>
<dbReference type="InterPro" id="IPR018247">
    <property type="entry name" value="EF_Hand_1_Ca_BS"/>
</dbReference>